<comment type="caution">
    <text evidence="2">The sequence shown here is derived from an EMBL/GenBank/DDBJ whole genome shotgun (WGS) entry which is preliminary data.</text>
</comment>
<feature type="region of interest" description="Disordered" evidence="1">
    <location>
        <begin position="119"/>
        <end position="154"/>
    </location>
</feature>
<evidence type="ECO:0000313" key="3">
    <source>
        <dbReference type="Proteomes" id="UP001165080"/>
    </source>
</evidence>
<dbReference type="AlphaFoldDB" id="A0A9W6F9G0"/>
<dbReference type="Proteomes" id="UP001165080">
    <property type="component" value="Unassembled WGS sequence"/>
</dbReference>
<reference evidence="2 3" key="1">
    <citation type="journal article" date="2023" name="Commun. Biol.">
        <title>Reorganization of the ancestral sex-determining regions during the evolution of trioecy in Pleodorina starrii.</title>
        <authorList>
            <person name="Takahashi K."/>
            <person name="Suzuki S."/>
            <person name="Kawai-Toyooka H."/>
            <person name="Yamamoto K."/>
            <person name="Hamaji T."/>
            <person name="Ootsuki R."/>
            <person name="Yamaguchi H."/>
            <person name="Kawachi M."/>
            <person name="Higashiyama T."/>
            <person name="Nozaki H."/>
        </authorList>
    </citation>
    <scope>NUCLEOTIDE SEQUENCE [LARGE SCALE GENOMIC DNA]</scope>
    <source>
        <strain evidence="2 3">NIES-4479</strain>
    </source>
</reference>
<evidence type="ECO:0000256" key="1">
    <source>
        <dbReference type="SAM" id="MobiDB-lite"/>
    </source>
</evidence>
<proteinExistence type="predicted"/>
<organism evidence="2 3">
    <name type="scientific">Pleodorina starrii</name>
    <dbReference type="NCBI Taxonomy" id="330485"/>
    <lineage>
        <taxon>Eukaryota</taxon>
        <taxon>Viridiplantae</taxon>
        <taxon>Chlorophyta</taxon>
        <taxon>core chlorophytes</taxon>
        <taxon>Chlorophyceae</taxon>
        <taxon>CS clade</taxon>
        <taxon>Chlamydomonadales</taxon>
        <taxon>Volvocaceae</taxon>
        <taxon>Pleodorina</taxon>
    </lineage>
</organism>
<evidence type="ECO:0000313" key="2">
    <source>
        <dbReference type="EMBL" id="GLC60601.1"/>
    </source>
</evidence>
<dbReference type="EMBL" id="BRXU01000036">
    <property type="protein sequence ID" value="GLC60601.1"/>
    <property type="molecule type" value="Genomic_DNA"/>
</dbReference>
<protein>
    <submittedName>
        <fullName evidence="2">Uncharacterized protein</fullName>
    </submittedName>
</protein>
<gene>
    <name evidence="2" type="primary">PLESTB004394</name>
    <name evidence="2" type="ORF">PLESTB_001632600</name>
</gene>
<name>A0A9W6F9G0_9CHLO</name>
<keyword evidence="3" id="KW-1185">Reference proteome</keyword>
<accession>A0A9W6F9G0</accession>
<sequence length="154" mass="15640">MGVATVSSGLKTKPLYPPPTPPCGVCAARSLARSLPRRQTETQGHIAPASLRTAAHAVRTVHAVRAVQVATSATRIGGTPLCHGEARRLVSCCCCFLTGPPPPPPAVAAAAAAAAAAAPPPPLVSSAATRNASSLDMPVMCDRRSPYRSLPPPP</sequence>